<organism evidence="2 3">
    <name type="scientific">Hydrogeniiclostridium mannosilyticum</name>
    <dbReference type="NCBI Taxonomy" id="2764322"/>
    <lineage>
        <taxon>Bacteria</taxon>
        <taxon>Bacillati</taxon>
        <taxon>Bacillota</taxon>
        <taxon>Clostridia</taxon>
        <taxon>Eubacteriales</taxon>
        <taxon>Acutalibacteraceae</taxon>
        <taxon>Hydrogeniiclostridium</taxon>
    </lineage>
</organism>
<dbReference type="RefSeq" id="WP_112331656.1">
    <property type="nucleotide sequence ID" value="NZ_JBKYJQ010000003.1"/>
</dbReference>
<dbReference type="AlphaFoldDB" id="A0A328UGH1"/>
<dbReference type="InterPro" id="IPR011105">
    <property type="entry name" value="Cell_wall_hydrolase_SleB"/>
</dbReference>
<comment type="caution">
    <text evidence="2">The sequence shown here is derived from an EMBL/GenBank/DDBJ whole genome shotgun (WGS) entry which is preliminary data.</text>
</comment>
<protein>
    <submittedName>
        <fullName evidence="2">Cell wall hydrolase</fullName>
    </submittedName>
</protein>
<keyword evidence="2" id="KW-0378">Hydrolase</keyword>
<dbReference type="GO" id="GO:0016787">
    <property type="term" value="F:hydrolase activity"/>
    <property type="evidence" value="ECO:0007669"/>
    <property type="project" value="UniProtKB-KW"/>
</dbReference>
<dbReference type="InterPro" id="IPR042047">
    <property type="entry name" value="SleB_dom1"/>
</dbReference>
<feature type="domain" description="Cell wall hydrolase SleB" evidence="1">
    <location>
        <begin position="19"/>
        <end position="139"/>
    </location>
</feature>
<name>A0A328UGH1_9FIRM</name>
<dbReference type="Pfam" id="PF07486">
    <property type="entry name" value="Hydrolase_2"/>
    <property type="match status" value="1"/>
</dbReference>
<evidence type="ECO:0000259" key="1">
    <source>
        <dbReference type="Pfam" id="PF07486"/>
    </source>
</evidence>
<proteinExistence type="predicted"/>
<accession>A0A328UGH1</accession>
<sequence>MPFTTRELLARLIQCEAGGEGDNGMRAVATVIMNRATIPYGEFFRVSEGGDVRKIIEQPGQFVCMRGTVGGRTNPQNVWNMTPEEVHYEIADWALNGGVFSPVAECLFFFNPYSNQCPAFFPSNQMGVAYNRINDHCFYRPTQKYAES</sequence>
<dbReference type="EMBL" id="QLYR01000001">
    <property type="protein sequence ID" value="RAQ30459.1"/>
    <property type="molecule type" value="Genomic_DNA"/>
</dbReference>
<dbReference type="Gene3D" id="1.10.10.2520">
    <property type="entry name" value="Cell wall hydrolase SleB, domain 1"/>
    <property type="match status" value="1"/>
</dbReference>
<evidence type="ECO:0000313" key="3">
    <source>
        <dbReference type="Proteomes" id="UP000249377"/>
    </source>
</evidence>
<reference evidence="2 3" key="1">
    <citation type="submission" date="2018-06" db="EMBL/GenBank/DDBJ databases">
        <title>Noncontiguous genome sequence of Ruminococcaceae bacterium ASD2818.</title>
        <authorList>
            <person name="Chaplin A.V."/>
            <person name="Sokolova S.R."/>
            <person name="Kochetkova T.O."/>
            <person name="Goltsov A.Y."/>
            <person name="Trofimov D.Y."/>
            <person name="Efimov B.A."/>
        </authorList>
    </citation>
    <scope>NUCLEOTIDE SEQUENCE [LARGE SCALE GENOMIC DNA]</scope>
    <source>
        <strain evidence="2 3">ASD2818</strain>
    </source>
</reference>
<evidence type="ECO:0000313" key="2">
    <source>
        <dbReference type="EMBL" id="RAQ30459.1"/>
    </source>
</evidence>
<dbReference type="Proteomes" id="UP000249377">
    <property type="component" value="Unassembled WGS sequence"/>
</dbReference>
<gene>
    <name evidence="2" type="ORF">DPQ25_02865</name>
</gene>
<keyword evidence="3" id="KW-1185">Reference proteome</keyword>